<evidence type="ECO:0000256" key="1">
    <source>
        <dbReference type="SAM" id="Coils"/>
    </source>
</evidence>
<protein>
    <submittedName>
        <fullName evidence="3">Uncharacterized protein</fullName>
    </submittedName>
</protein>
<name>A0A814GKX8_9BILA</name>
<evidence type="ECO:0000256" key="2">
    <source>
        <dbReference type="SAM" id="Phobius"/>
    </source>
</evidence>
<reference evidence="3" key="1">
    <citation type="submission" date="2021-02" db="EMBL/GenBank/DDBJ databases">
        <authorList>
            <person name="Nowell W R."/>
        </authorList>
    </citation>
    <scope>NUCLEOTIDE SEQUENCE</scope>
    <source>
        <strain evidence="3">Ploen Becks lab</strain>
    </source>
</reference>
<dbReference type="OrthoDB" id="10611572at2759"/>
<feature type="transmembrane region" description="Helical" evidence="2">
    <location>
        <begin position="120"/>
        <end position="140"/>
    </location>
</feature>
<proteinExistence type="predicted"/>
<keyword evidence="2" id="KW-1133">Transmembrane helix</keyword>
<feature type="coiled-coil region" evidence="1">
    <location>
        <begin position="78"/>
        <end position="105"/>
    </location>
</feature>
<dbReference type="EMBL" id="CAJNOC010003782">
    <property type="protein sequence ID" value="CAF0997683.1"/>
    <property type="molecule type" value="Genomic_DNA"/>
</dbReference>
<dbReference type="Proteomes" id="UP000663879">
    <property type="component" value="Unassembled WGS sequence"/>
</dbReference>
<keyword evidence="2" id="KW-0812">Transmembrane</keyword>
<keyword evidence="4" id="KW-1185">Reference proteome</keyword>
<comment type="caution">
    <text evidence="3">The sequence shown here is derived from an EMBL/GenBank/DDBJ whole genome shotgun (WGS) entry which is preliminary data.</text>
</comment>
<evidence type="ECO:0000313" key="3">
    <source>
        <dbReference type="EMBL" id="CAF0997683.1"/>
    </source>
</evidence>
<accession>A0A814GKX8</accession>
<organism evidence="3 4">
    <name type="scientific">Brachionus calyciflorus</name>
    <dbReference type="NCBI Taxonomy" id="104777"/>
    <lineage>
        <taxon>Eukaryota</taxon>
        <taxon>Metazoa</taxon>
        <taxon>Spiralia</taxon>
        <taxon>Gnathifera</taxon>
        <taxon>Rotifera</taxon>
        <taxon>Eurotatoria</taxon>
        <taxon>Monogononta</taxon>
        <taxon>Pseudotrocha</taxon>
        <taxon>Ploima</taxon>
        <taxon>Brachionidae</taxon>
        <taxon>Brachionus</taxon>
    </lineage>
</organism>
<sequence length="268" mass="31976">MLKNKNCTIDLHSTQGPYSLSKLDYLKFKEGYTFQFYNQTHLLAKNQNFTQSYYVQITSFLLCFTNPLRKELFNKQLFLILNNKLNQLNEKNQKNELKKNEAFNNSTDLPFYLRNEIQPVLYVAVIFTVFTIIFALILILTHRYNKQDAELHETKLIIKRWNDELRRHHRRISKRNKETLSLNLGFEEMRKISCLNLYRKQSKKGIRSKQNSIRKDNESVFSSRRNSDFIVPRLIFDHDSFDSDNRTITKVDCNKNINRLSCNSLKTI</sequence>
<dbReference type="AlphaFoldDB" id="A0A814GKX8"/>
<keyword evidence="2" id="KW-0472">Membrane</keyword>
<keyword evidence="1" id="KW-0175">Coiled coil</keyword>
<evidence type="ECO:0000313" key="4">
    <source>
        <dbReference type="Proteomes" id="UP000663879"/>
    </source>
</evidence>
<gene>
    <name evidence="3" type="ORF">OXX778_LOCUS16241</name>
</gene>